<dbReference type="PANTHER" id="PTHR43459">
    <property type="entry name" value="ENOYL-COA HYDRATASE"/>
    <property type="match status" value="1"/>
</dbReference>
<dbReference type="SUPFAM" id="SSF52096">
    <property type="entry name" value="ClpP/crotonase"/>
    <property type="match status" value="1"/>
</dbReference>
<gene>
    <name evidence="4" type="ORF">SAMN05192564_1034</name>
</gene>
<protein>
    <submittedName>
        <fullName evidence="4">Enoyl-CoA hydratase/carnithine racemase</fullName>
    </submittedName>
</protein>
<dbReference type="Proteomes" id="UP000198638">
    <property type="component" value="Unassembled WGS sequence"/>
</dbReference>
<comment type="similarity">
    <text evidence="1 2">Belongs to the enoyl-CoA hydratase/isomerase family.</text>
</comment>
<proteinExistence type="inferred from homology"/>
<reference evidence="5" key="1">
    <citation type="submission" date="2016-10" db="EMBL/GenBank/DDBJ databases">
        <authorList>
            <person name="Varghese N."/>
            <person name="Submissions S."/>
        </authorList>
    </citation>
    <scope>NUCLEOTIDE SEQUENCE [LARGE SCALE GENOMIC DNA]</scope>
    <source>
        <strain evidence="5">LMG 24000</strain>
    </source>
</reference>
<evidence type="ECO:0000256" key="3">
    <source>
        <dbReference type="SAM" id="MobiDB-lite"/>
    </source>
</evidence>
<dbReference type="EMBL" id="FNRQ01000003">
    <property type="protein sequence ID" value="SEA77325.1"/>
    <property type="molecule type" value="Genomic_DNA"/>
</dbReference>
<dbReference type="Gene3D" id="1.10.12.10">
    <property type="entry name" value="Lyase 2-enoyl-coa Hydratase, Chain A, domain 2"/>
    <property type="match status" value="1"/>
</dbReference>
<evidence type="ECO:0000313" key="5">
    <source>
        <dbReference type="Proteomes" id="UP000198638"/>
    </source>
</evidence>
<evidence type="ECO:0000256" key="1">
    <source>
        <dbReference type="ARBA" id="ARBA00005254"/>
    </source>
</evidence>
<dbReference type="InterPro" id="IPR014748">
    <property type="entry name" value="Enoyl-CoA_hydra_C"/>
</dbReference>
<sequence length="274" mass="29390">MTENNTLLVDVVDGVATLTLNRIEQKNALNLPMRSALNDAIHRIRHDRAIRAVVLRGAGNEFCSGGDVRGMTTRSAEEGRNAIDDLHGWVAALMDLDRPVIAAVDGVAYGAGFSLALAADFLIATPRARFCMPFIKIGLVPDCGALYTLPRALGLARAKDLVFTAREIGAEEAQRIGAVFEIAPAESVHARAVQIAQSLCQTSSVAFGLSKRALNLSLGSDLRTMLELESAAQGIAISTAFHAEAVQRFKDKQPPRFQWPAAQAAQDDRISKAS</sequence>
<keyword evidence="5" id="KW-1185">Reference proteome</keyword>
<feature type="region of interest" description="Disordered" evidence="3">
    <location>
        <begin position="253"/>
        <end position="274"/>
    </location>
</feature>
<dbReference type="PANTHER" id="PTHR43459:SF1">
    <property type="entry name" value="EG:BACN32G11.4 PROTEIN"/>
    <property type="match status" value="1"/>
</dbReference>
<dbReference type="Gene3D" id="3.90.226.10">
    <property type="entry name" value="2-enoyl-CoA Hydratase, Chain A, domain 1"/>
    <property type="match status" value="1"/>
</dbReference>
<dbReference type="GO" id="GO:0003824">
    <property type="term" value="F:catalytic activity"/>
    <property type="evidence" value="ECO:0007669"/>
    <property type="project" value="InterPro"/>
</dbReference>
<dbReference type="STRING" id="83784.SAMN05192564_1034"/>
<dbReference type="Pfam" id="PF00378">
    <property type="entry name" value="ECH_1"/>
    <property type="match status" value="1"/>
</dbReference>
<accession>A0A1H4DX03</accession>
<dbReference type="InterPro" id="IPR001753">
    <property type="entry name" value="Enoyl-CoA_hydra/iso"/>
</dbReference>
<name>A0A1H4DX03_9BURK</name>
<dbReference type="OrthoDB" id="8524220at2"/>
<dbReference type="InterPro" id="IPR029045">
    <property type="entry name" value="ClpP/crotonase-like_dom_sf"/>
</dbReference>
<dbReference type="CDD" id="cd06558">
    <property type="entry name" value="crotonase-like"/>
    <property type="match status" value="1"/>
</dbReference>
<dbReference type="AlphaFoldDB" id="A0A1H4DX03"/>
<dbReference type="RefSeq" id="WP_090532919.1">
    <property type="nucleotide sequence ID" value="NZ_FNRQ01000003.1"/>
</dbReference>
<evidence type="ECO:0000256" key="2">
    <source>
        <dbReference type="RuleBase" id="RU003707"/>
    </source>
</evidence>
<dbReference type="InterPro" id="IPR018376">
    <property type="entry name" value="Enoyl-CoA_hyd/isom_CS"/>
</dbReference>
<dbReference type="PROSITE" id="PS00166">
    <property type="entry name" value="ENOYL_COA_HYDRATASE"/>
    <property type="match status" value="1"/>
</dbReference>
<organism evidence="4 5">
    <name type="scientific">Paraburkholderia sartisoli</name>
    <dbReference type="NCBI Taxonomy" id="83784"/>
    <lineage>
        <taxon>Bacteria</taxon>
        <taxon>Pseudomonadati</taxon>
        <taxon>Pseudomonadota</taxon>
        <taxon>Betaproteobacteria</taxon>
        <taxon>Burkholderiales</taxon>
        <taxon>Burkholderiaceae</taxon>
        <taxon>Paraburkholderia</taxon>
    </lineage>
</organism>
<evidence type="ECO:0000313" key="4">
    <source>
        <dbReference type="EMBL" id="SEA77325.1"/>
    </source>
</evidence>